<evidence type="ECO:0000256" key="3">
    <source>
        <dbReference type="ARBA" id="ARBA00022679"/>
    </source>
</evidence>
<evidence type="ECO:0000256" key="6">
    <source>
        <dbReference type="ARBA" id="ARBA00022840"/>
    </source>
</evidence>
<keyword evidence="4 7" id="KW-0547">Nucleotide-binding</keyword>
<organism evidence="10 11">
    <name type="scientific">Lentzea flaviverrucosa</name>
    <dbReference type="NCBI Taxonomy" id="200379"/>
    <lineage>
        <taxon>Bacteria</taxon>
        <taxon>Bacillati</taxon>
        <taxon>Actinomycetota</taxon>
        <taxon>Actinomycetes</taxon>
        <taxon>Pseudonocardiales</taxon>
        <taxon>Pseudonocardiaceae</taxon>
        <taxon>Lentzea</taxon>
    </lineage>
</organism>
<name>A0A1H9WSA9_9PSEU</name>
<evidence type="ECO:0000256" key="5">
    <source>
        <dbReference type="ARBA" id="ARBA00022777"/>
    </source>
</evidence>
<reference evidence="11" key="1">
    <citation type="submission" date="2016-10" db="EMBL/GenBank/DDBJ databases">
        <authorList>
            <person name="Varghese N."/>
            <person name="Submissions S."/>
        </authorList>
    </citation>
    <scope>NUCLEOTIDE SEQUENCE [LARGE SCALE GENOMIC DNA]</scope>
    <source>
        <strain evidence="11">CGMCC 4.578</strain>
    </source>
</reference>
<keyword evidence="3" id="KW-0808">Transferase</keyword>
<dbReference type="SUPFAM" id="SSF56112">
    <property type="entry name" value="Protein kinase-like (PK-like)"/>
    <property type="match status" value="2"/>
</dbReference>
<dbReference type="Pfam" id="PF08378">
    <property type="entry name" value="NERD"/>
    <property type="match status" value="1"/>
</dbReference>
<evidence type="ECO:0000313" key="10">
    <source>
        <dbReference type="EMBL" id="SES36798.1"/>
    </source>
</evidence>
<dbReference type="GO" id="GO:0005524">
    <property type="term" value="F:ATP binding"/>
    <property type="evidence" value="ECO:0007669"/>
    <property type="project" value="UniProtKB-UniRule"/>
</dbReference>
<dbReference type="SUPFAM" id="SSF47789">
    <property type="entry name" value="C-terminal domain of RNA polymerase alpha subunit"/>
    <property type="match status" value="1"/>
</dbReference>
<feature type="domain" description="NERD" evidence="9">
    <location>
        <begin position="14"/>
        <end position="132"/>
    </location>
</feature>
<dbReference type="RefSeq" id="WP_090069475.1">
    <property type="nucleotide sequence ID" value="NZ_FOFT01000012.1"/>
</dbReference>
<gene>
    <name evidence="10" type="ORF">SAMN05216195_112184</name>
</gene>
<dbReference type="EC" id="2.7.11.1" evidence="1"/>
<evidence type="ECO:0000259" key="9">
    <source>
        <dbReference type="PROSITE" id="PS50965"/>
    </source>
</evidence>
<accession>A0A1H9WSA9</accession>
<dbReference type="PROSITE" id="PS50965">
    <property type="entry name" value="NERD"/>
    <property type="match status" value="1"/>
</dbReference>
<feature type="domain" description="Protein kinase" evidence="8">
    <location>
        <begin position="513"/>
        <end position="763"/>
    </location>
</feature>
<evidence type="ECO:0000259" key="8">
    <source>
        <dbReference type="PROSITE" id="PS50011"/>
    </source>
</evidence>
<dbReference type="PROSITE" id="PS50011">
    <property type="entry name" value="PROTEIN_KINASE_DOM"/>
    <property type="match status" value="2"/>
</dbReference>
<dbReference type="EMBL" id="FOFT01000012">
    <property type="protein sequence ID" value="SES36798.1"/>
    <property type="molecule type" value="Genomic_DNA"/>
</dbReference>
<dbReference type="NCBIfam" id="NF033442">
    <property type="entry name" value="BREX_PglW"/>
    <property type="match status" value="1"/>
</dbReference>
<dbReference type="InterPro" id="IPR011528">
    <property type="entry name" value="NERD"/>
</dbReference>
<evidence type="ECO:0000256" key="7">
    <source>
        <dbReference type="PROSITE-ProRule" id="PRU10141"/>
    </source>
</evidence>
<proteinExistence type="predicted"/>
<evidence type="ECO:0000256" key="2">
    <source>
        <dbReference type="ARBA" id="ARBA00022527"/>
    </source>
</evidence>
<dbReference type="GO" id="GO:0004674">
    <property type="term" value="F:protein serine/threonine kinase activity"/>
    <property type="evidence" value="ECO:0007669"/>
    <property type="project" value="UniProtKB-KW"/>
</dbReference>
<dbReference type="InterPro" id="IPR017441">
    <property type="entry name" value="Protein_kinase_ATP_BS"/>
</dbReference>
<dbReference type="PANTHER" id="PTHR43289">
    <property type="entry name" value="MITOGEN-ACTIVATED PROTEIN KINASE KINASE KINASE 20-RELATED"/>
    <property type="match status" value="1"/>
</dbReference>
<evidence type="ECO:0000256" key="1">
    <source>
        <dbReference type="ARBA" id="ARBA00012513"/>
    </source>
</evidence>
<keyword evidence="2 10" id="KW-0723">Serine/threonine-protein kinase</keyword>
<dbReference type="InterPro" id="IPR000719">
    <property type="entry name" value="Prot_kinase_dom"/>
</dbReference>
<keyword evidence="11" id="KW-1185">Reference proteome</keyword>
<dbReference type="SMART" id="SM00220">
    <property type="entry name" value="S_TKc"/>
    <property type="match status" value="1"/>
</dbReference>
<keyword evidence="6 7" id="KW-0067">ATP-binding</keyword>
<dbReference type="InterPro" id="IPR011009">
    <property type="entry name" value="Kinase-like_dom_sf"/>
</dbReference>
<dbReference type="Gene3D" id="1.10.150.20">
    <property type="entry name" value="5' to 3' exonuclease, C-terminal subdomain"/>
    <property type="match status" value="1"/>
</dbReference>
<feature type="domain" description="Protein kinase" evidence="8">
    <location>
        <begin position="206"/>
        <end position="501"/>
    </location>
</feature>
<protein>
    <recommendedName>
        <fullName evidence="1">non-specific serine/threonine protein kinase</fullName>
        <ecNumber evidence="1">2.7.11.1</ecNumber>
    </recommendedName>
</protein>
<dbReference type="Gene3D" id="1.10.510.10">
    <property type="entry name" value="Transferase(Phosphotransferase) domain 1"/>
    <property type="match status" value="2"/>
</dbReference>
<dbReference type="Pfam" id="PF00069">
    <property type="entry name" value="Pkinase"/>
    <property type="match status" value="2"/>
</dbReference>
<dbReference type="PANTHER" id="PTHR43289:SF6">
    <property type="entry name" value="SERINE_THREONINE-PROTEIN KINASE NEKL-3"/>
    <property type="match status" value="1"/>
</dbReference>
<dbReference type="Proteomes" id="UP000199028">
    <property type="component" value="Unassembled WGS sequence"/>
</dbReference>
<evidence type="ECO:0000256" key="4">
    <source>
        <dbReference type="ARBA" id="ARBA00022741"/>
    </source>
</evidence>
<dbReference type="InterPro" id="IPR049832">
    <property type="entry name" value="BREX_PglW"/>
</dbReference>
<evidence type="ECO:0000313" key="11">
    <source>
        <dbReference type="Proteomes" id="UP000199028"/>
    </source>
</evidence>
<sequence>MEEQSSRWHEITQSAFKHERAALRHVRELLPDRHPYAAWANFTFTPKEGGQPEVDLLVATPSGLHLIEIKSLRGRLSNHFATWVQHRPNGSTWTFDNPLGDADLKAKKLKSLLVQAARQDRITVPYVSAAIFLSEPSLVCQLAEGQKYNVFGPEDGTSLPKIGSDLLLGAVSRTPPSAEFFRALPRLLQRVGIHRTRRSVTVGQWQIEPRPYASGPTWQDHDATREDMPGEYRRVRIYLYEREADPDKQRSIRAAAEREFRACQGIHHPGLLRPVDFVDHEAGPALLIEQAQDAQRLDHFVAQRHGELDLPTRLDLIRQLAEAVNYAHERRLVHRALSPRAVIVQPTGDDWTKPRLQVGEWQAAARGLSGPSTMHQLRPSTGAAAHVEEASAAYLAPDFTEEPDGTVAIDVFGVGAIAYLLLTGQPPASTRPELLEQLSKQGGLHPRAVDDGIPDELDTVIALATAPVVGSRFTDVAEFIDELDKAQQSDEPASERNDPWNASKGEALAETDYVVERVLGTGATARAFLVMHDGIDTVVKVSRSAEAEDRLVDEAAALEHLRHDHIVVLRRSLFPLGTRHAIEIDYAGDRSLAHVLRNEGALLPDKLQLLGDQLLDALAYLEKKGVIHRDIKPDNLGVRNHPRFGRALVLFDFSLAGAPVTDVNAGTRGYIDPFLGTDRRPVYDAHAERYAAAVTLHEMASLELPAWGDDGTNPRFVTEPVTLSSELFEAPLREPLRTFFGRALHRDAEQRFGSALEMREAWQRVFTALDETGPAAVSSSGSDNPVELRQEAADRATLDTALDAAGLTLRAVAVAHRLGANTVGDLLDLRLNEVRKARGLSRKTRDELIDRITQWRARLLADPSAIKTARLPADVDGSRLPLDAIVAGLVPTTKRRNDSQATISRLLLGLPDEGGALPELRWPTNVQVAKSTNLTQGRIAQVLSGRRKAWSGTDVLGVVRGEIVEALTALRRVAAAEELADHLLAQHGCSDATDQAHRKAYAYAVLRAAVETDSVLDEPRFTLRRHHDRVLMALQVGSKDPVDTPSDEALLDLAVQLIKKAEELATQDPLPTPTAVVRVLAACAERSGEIFDEKRLIKLATVASGSVLANVRLELYPKDLPLVRALRLSQAGAGLPDTGLDASGLQQRVDNRFPGLKRLPTGKALVTLLTEAGFSVVWDGEHYRPPLPAITAVTPDPSTSTGTMSPPLVEGTAASDVDARLVEAARHGGVRIITVRRKRWERARTAVEIALGMPVIDVSVAFVAAVRQVARQLNIPSFDRVLLADAAEPGSNDQLNLHRVVAQACELLEAEWSRHPVLPLDALTPLGRYPAGQALLERLASRARYGPGTEGLSGPDALVLISPAGDETKVPRIGDHVIRVNTPEEWVIARSPWPSGVQPRSQAG</sequence>
<keyword evidence="5 10" id="KW-0418">Kinase</keyword>
<dbReference type="PROSITE" id="PS00107">
    <property type="entry name" value="PROTEIN_KINASE_ATP"/>
    <property type="match status" value="1"/>
</dbReference>
<feature type="binding site" evidence="7">
    <location>
        <position position="540"/>
    </location>
    <ligand>
        <name>ATP</name>
        <dbReference type="ChEBI" id="CHEBI:30616"/>
    </ligand>
</feature>